<sequence length="95" mass="11383">MRFIIDNKVYDTEKSERIIKYKKEYPLEGPLGLIIEPKYDTILYRTRRGNWFSVAIKSFDKKVAYKETNDTVKKLFKSLNEVELYNKYFGTLEEA</sequence>
<dbReference type="EMBL" id="JAJJPB010000029">
    <property type="protein sequence ID" value="MCC9296353.1"/>
    <property type="molecule type" value="Genomic_DNA"/>
</dbReference>
<evidence type="ECO:0000313" key="1">
    <source>
        <dbReference type="EMBL" id="MCC9296353.1"/>
    </source>
</evidence>
<comment type="caution">
    <text evidence="1">The sequence shown here is derived from an EMBL/GenBank/DDBJ whole genome shotgun (WGS) entry which is preliminary data.</text>
</comment>
<protein>
    <submittedName>
        <fullName evidence="1">Uncharacterized protein</fullName>
    </submittedName>
</protein>
<organism evidence="1 2">
    <name type="scientific">Clostridium aromativorans</name>
    <dbReference type="NCBI Taxonomy" id="2836848"/>
    <lineage>
        <taxon>Bacteria</taxon>
        <taxon>Bacillati</taxon>
        <taxon>Bacillota</taxon>
        <taxon>Clostridia</taxon>
        <taxon>Eubacteriales</taxon>
        <taxon>Clostridiaceae</taxon>
        <taxon>Clostridium</taxon>
    </lineage>
</organism>
<dbReference type="Proteomes" id="UP001165422">
    <property type="component" value="Unassembled WGS sequence"/>
</dbReference>
<gene>
    <name evidence="1" type="ORF">LN736_15975</name>
</gene>
<name>A0ABS8N972_9CLOT</name>
<proteinExistence type="predicted"/>
<reference evidence="1" key="1">
    <citation type="submission" date="2021-11" db="EMBL/GenBank/DDBJ databases">
        <authorList>
            <person name="Qingchun L."/>
            <person name="Dong Z."/>
            <person name="Zongwei Q."/>
            <person name="Jia Z."/>
            <person name="Duotao L."/>
        </authorList>
    </citation>
    <scope>NUCLEOTIDE SEQUENCE</scope>
    <source>
        <strain evidence="1">WLY-B-L2</strain>
    </source>
</reference>
<accession>A0ABS8N972</accession>
<keyword evidence="2" id="KW-1185">Reference proteome</keyword>
<evidence type="ECO:0000313" key="2">
    <source>
        <dbReference type="Proteomes" id="UP001165422"/>
    </source>
</evidence>
<dbReference type="RefSeq" id="WP_150356721.1">
    <property type="nucleotide sequence ID" value="NZ_JAJJPB010000029.1"/>
</dbReference>